<reference evidence="2 3" key="1">
    <citation type="submission" date="2014-04" db="EMBL/GenBank/DDBJ databases">
        <title>A comprehensive comparison of genomes of Erythrobacter spp. strains.</title>
        <authorList>
            <person name="Zheng Q."/>
        </authorList>
    </citation>
    <scope>NUCLEOTIDE SEQUENCE [LARGE SCALE GENOMIC DNA]</scope>
    <source>
        <strain evidence="2 3">DSM 6997</strain>
    </source>
</reference>
<protein>
    <recommendedName>
        <fullName evidence="1">TIR domain-containing protein</fullName>
    </recommendedName>
</protein>
<dbReference type="AlphaFoldDB" id="A0A074MAV8"/>
<feature type="domain" description="TIR" evidence="1">
    <location>
        <begin position="14"/>
        <end position="120"/>
    </location>
</feature>
<dbReference type="RefSeq" id="WP_034960753.1">
    <property type="nucleotide sequence ID" value="NZ_JMIW01000006.1"/>
</dbReference>
<dbReference type="STRING" id="1044.EH31_13090"/>
<dbReference type="SUPFAM" id="SSF48452">
    <property type="entry name" value="TPR-like"/>
    <property type="match status" value="2"/>
</dbReference>
<dbReference type="InterPro" id="IPR011990">
    <property type="entry name" value="TPR-like_helical_dom_sf"/>
</dbReference>
<dbReference type="EMBL" id="JMIW01000006">
    <property type="protein sequence ID" value="KEO88978.1"/>
    <property type="molecule type" value="Genomic_DNA"/>
</dbReference>
<comment type="caution">
    <text evidence="2">The sequence shown here is derived from an EMBL/GenBank/DDBJ whole genome shotgun (WGS) entry which is preliminary data.</text>
</comment>
<name>A0A074MAV8_ERYLO</name>
<dbReference type="SUPFAM" id="SSF52200">
    <property type="entry name" value="Toll/Interleukin receptor TIR domain"/>
    <property type="match status" value="1"/>
</dbReference>
<dbReference type="Gene3D" id="3.40.50.10070">
    <property type="entry name" value="TolB, N-terminal domain"/>
    <property type="match status" value="1"/>
</dbReference>
<dbReference type="OrthoDB" id="105971at2"/>
<dbReference type="GO" id="GO:0007165">
    <property type="term" value="P:signal transduction"/>
    <property type="evidence" value="ECO:0007669"/>
    <property type="project" value="InterPro"/>
</dbReference>
<dbReference type="eggNOG" id="COG5616">
    <property type="taxonomic scope" value="Bacteria"/>
</dbReference>
<dbReference type="Gene3D" id="3.40.50.10140">
    <property type="entry name" value="Toll/interleukin-1 receptor homology (TIR) domain"/>
    <property type="match status" value="1"/>
</dbReference>
<accession>A0A074MAV8</accession>
<evidence type="ECO:0000259" key="1">
    <source>
        <dbReference type="Pfam" id="PF13676"/>
    </source>
</evidence>
<dbReference type="Proteomes" id="UP000027647">
    <property type="component" value="Unassembled WGS sequence"/>
</dbReference>
<keyword evidence="3" id="KW-1185">Reference proteome</keyword>
<dbReference type="eggNOG" id="COG0457">
    <property type="taxonomic scope" value="Bacteria"/>
</dbReference>
<dbReference type="Pfam" id="PF13676">
    <property type="entry name" value="TIR_2"/>
    <property type="match status" value="1"/>
</dbReference>
<sequence length="651" mass="69583">MSGNNSTPEGLASIFVSYSRADREDVLPIIDALSERGHRVWWDGLLEGGDRFSQVTETALETSDVVLVVWTQTSINSDWVRDEATRGRDRGRMLSVSLDGTQPPLGFRQIQYIDLTGSGSAAKRARFADVVAALDKVEERAGGEPIFAASHVASGTSGLSRRAAIALGGGGILAAGAGLALWQSGAFSAGGTPGSLAVITFEDLTGNASRGYLSAGLSEELRAILSRNRQLAVAAQTSSDKFKDSDQTASEIAATLGVQHVLEGSVRSEGEELRVTARLIDGQSDLDVWSDVFTSQIDNVLSVQNRIATLVVDSLLASFSAGEIAGAERIGGTKNAQALDHYLRGIGLYQQVSSKEETDRAALAALDEAIAVDPQYAAAHAFRSRVLTALGNRYASGSELASYYEQAMEAARTSIELEPDLAQGYDSLGSVLANGKLDLASARQPYQRSFELGYGNADILTGYTFFASYIGDFEGGRDAIERAERLDPLNGGVFRADAVLEFAARDYPAATRAAQRALALNEEISIANRILGDIARFDGRIDDARALYEREPSTLSRLPSLAILEAQDGNREAADQAFAEMVERFGDNSLYQQAQVLAQWGQGGEAIAALEKALAFGDAGLVLSRSDQNLDPIRQDQAFESIQKRLGFELG</sequence>
<evidence type="ECO:0000313" key="2">
    <source>
        <dbReference type="EMBL" id="KEO88978.1"/>
    </source>
</evidence>
<gene>
    <name evidence="2" type="ORF">EH31_13090</name>
</gene>
<dbReference type="Gene3D" id="1.25.40.10">
    <property type="entry name" value="Tetratricopeptide repeat domain"/>
    <property type="match status" value="1"/>
</dbReference>
<dbReference type="InterPro" id="IPR035897">
    <property type="entry name" value="Toll_tir_struct_dom_sf"/>
</dbReference>
<dbReference type="InterPro" id="IPR000157">
    <property type="entry name" value="TIR_dom"/>
</dbReference>
<proteinExistence type="predicted"/>
<organism evidence="2 3">
    <name type="scientific">Erythrobacter longus</name>
    <dbReference type="NCBI Taxonomy" id="1044"/>
    <lineage>
        <taxon>Bacteria</taxon>
        <taxon>Pseudomonadati</taxon>
        <taxon>Pseudomonadota</taxon>
        <taxon>Alphaproteobacteria</taxon>
        <taxon>Sphingomonadales</taxon>
        <taxon>Erythrobacteraceae</taxon>
        <taxon>Erythrobacter/Porphyrobacter group</taxon>
        <taxon>Erythrobacter</taxon>
    </lineage>
</organism>
<evidence type="ECO:0000313" key="3">
    <source>
        <dbReference type="Proteomes" id="UP000027647"/>
    </source>
</evidence>